<dbReference type="SMART" id="SM00421">
    <property type="entry name" value="HTH_LUXR"/>
    <property type="match status" value="1"/>
</dbReference>
<dbReference type="SUPFAM" id="SSF46894">
    <property type="entry name" value="C-terminal effector domain of the bipartite response regulators"/>
    <property type="match status" value="1"/>
</dbReference>
<comment type="caution">
    <text evidence="7">The sequence shown here is derived from an EMBL/GenBank/DDBJ whole genome shotgun (WGS) entry which is preliminary data.</text>
</comment>
<dbReference type="PROSITE" id="PS50043">
    <property type="entry name" value="HTH_LUXR_2"/>
    <property type="match status" value="1"/>
</dbReference>
<evidence type="ECO:0000313" key="8">
    <source>
        <dbReference type="Proteomes" id="UP001596152"/>
    </source>
</evidence>
<dbReference type="InterPro" id="IPR000792">
    <property type="entry name" value="Tscrpt_reg_LuxR_C"/>
</dbReference>
<dbReference type="Pfam" id="PF00196">
    <property type="entry name" value="GerE"/>
    <property type="match status" value="1"/>
</dbReference>
<feature type="region of interest" description="Disordered" evidence="4">
    <location>
        <begin position="64"/>
        <end position="94"/>
    </location>
</feature>
<evidence type="ECO:0000256" key="4">
    <source>
        <dbReference type="SAM" id="MobiDB-lite"/>
    </source>
</evidence>
<feature type="transmembrane region" description="Helical" evidence="5">
    <location>
        <begin position="116"/>
        <end position="138"/>
    </location>
</feature>
<feature type="domain" description="HTH luxR-type" evidence="6">
    <location>
        <begin position="1"/>
        <end position="63"/>
    </location>
</feature>
<evidence type="ECO:0000313" key="7">
    <source>
        <dbReference type="EMBL" id="MFC5345327.1"/>
    </source>
</evidence>
<name>A0ABW0FUE5_9CAUL</name>
<dbReference type="PANTHER" id="PTHR44688">
    <property type="entry name" value="DNA-BINDING TRANSCRIPTIONAL ACTIVATOR DEVR_DOSR"/>
    <property type="match status" value="1"/>
</dbReference>
<dbReference type="CDD" id="cd06170">
    <property type="entry name" value="LuxR_C_like"/>
    <property type="match status" value="1"/>
</dbReference>
<sequence>MGDRLTRREIQCLRLAGQDLGNKAIARQLLISPSTVENHLTSAYAKLGTSDRRQAAERVFRDYPEFPQSAPTPMAGTAPGPSAPEASGDEPRLAPPIERVPTWFLPAPPRPLGHRLGIILMFAALAGVVTTGIVSMVARDMTLLASAAPPAAVLTLDSPSSARPQ</sequence>
<keyword evidence="5" id="KW-0812">Transmembrane</keyword>
<keyword evidence="5" id="KW-0472">Membrane</keyword>
<evidence type="ECO:0000256" key="1">
    <source>
        <dbReference type="ARBA" id="ARBA00023015"/>
    </source>
</evidence>
<dbReference type="InterPro" id="IPR016032">
    <property type="entry name" value="Sig_transdc_resp-reg_C-effctor"/>
</dbReference>
<gene>
    <name evidence="7" type="ORF">ACFPIE_15530</name>
</gene>
<dbReference type="PANTHER" id="PTHR44688:SF16">
    <property type="entry name" value="DNA-BINDING TRANSCRIPTIONAL ACTIVATOR DEVR_DOSR"/>
    <property type="match status" value="1"/>
</dbReference>
<keyword evidence="8" id="KW-1185">Reference proteome</keyword>
<keyword evidence="2" id="KW-0238">DNA-binding</keyword>
<dbReference type="InterPro" id="IPR036388">
    <property type="entry name" value="WH-like_DNA-bd_sf"/>
</dbReference>
<dbReference type="RefSeq" id="WP_374036506.1">
    <property type="nucleotide sequence ID" value="NZ_CP169082.1"/>
</dbReference>
<feature type="compositionally biased region" description="Low complexity" evidence="4">
    <location>
        <begin position="69"/>
        <end position="84"/>
    </location>
</feature>
<organism evidence="7 8">
    <name type="scientific">Brevundimonas staleyi</name>
    <dbReference type="NCBI Taxonomy" id="74326"/>
    <lineage>
        <taxon>Bacteria</taxon>
        <taxon>Pseudomonadati</taxon>
        <taxon>Pseudomonadota</taxon>
        <taxon>Alphaproteobacteria</taxon>
        <taxon>Caulobacterales</taxon>
        <taxon>Caulobacteraceae</taxon>
        <taxon>Brevundimonas</taxon>
    </lineage>
</organism>
<dbReference type="PRINTS" id="PR00038">
    <property type="entry name" value="HTHLUXR"/>
</dbReference>
<evidence type="ECO:0000256" key="5">
    <source>
        <dbReference type="SAM" id="Phobius"/>
    </source>
</evidence>
<keyword evidence="1" id="KW-0805">Transcription regulation</keyword>
<dbReference type="PROSITE" id="PS00622">
    <property type="entry name" value="HTH_LUXR_1"/>
    <property type="match status" value="1"/>
</dbReference>
<dbReference type="Proteomes" id="UP001596152">
    <property type="component" value="Unassembled WGS sequence"/>
</dbReference>
<evidence type="ECO:0000259" key="6">
    <source>
        <dbReference type="PROSITE" id="PS50043"/>
    </source>
</evidence>
<proteinExistence type="predicted"/>
<dbReference type="Gene3D" id="1.10.10.10">
    <property type="entry name" value="Winged helix-like DNA-binding domain superfamily/Winged helix DNA-binding domain"/>
    <property type="match status" value="1"/>
</dbReference>
<evidence type="ECO:0000256" key="2">
    <source>
        <dbReference type="ARBA" id="ARBA00023125"/>
    </source>
</evidence>
<evidence type="ECO:0000256" key="3">
    <source>
        <dbReference type="ARBA" id="ARBA00023163"/>
    </source>
</evidence>
<accession>A0ABW0FUE5</accession>
<keyword evidence="5" id="KW-1133">Transmembrane helix</keyword>
<reference evidence="8" key="1">
    <citation type="journal article" date="2019" name="Int. J. Syst. Evol. Microbiol.">
        <title>The Global Catalogue of Microorganisms (GCM) 10K type strain sequencing project: providing services to taxonomists for standard genome sequencing and annotation.</title>
        <authorList>
            <consortium name="The Broad Institute Genomics Platform"/>
            <consortium name="The Broad Institute Genome Sequencing Center for Infectious Disease"/>
            <person name="Wu L."/>
            <person name="Ma J."/>
        </authorList>
    </citation>
    <scope>NUCLEOTIDE SEQUENCE [LARGE SCALE GENOMIC DNA]</scope>
    <source>
        <strain evidence="8">JCM 12125</strain>
    </source>
</reference>
<protein>
    <submittedName>
        <fullName evidence="7">Helix-turn-helix transcriptional regulator</fullName>
    </submittedName>
</protein>
<keyword evidence="3" id="KW-0804">Transcription</keyword>
<dbReference type="EMBL" id="JBHSLF010000046">
    <property type="protein sequence ID" value="MFC5345327.1"/>
    <property type="molecule type" value="Genomic_DNA"/>
</dbReference>